<dbReference type="Proteomes" id="UP001156218">
    <property type="component" value="Chromosome"/>
</dbReference>
<organism evidence="1 2">
    <name type="scientific">Bacteroides thetaiotaomicron</name>
    <dbReference type="NCBI Taxonomy" id="818"/>
    <lineage>
        <taxon>Bacteria</taxon>
        <taxon>Pseudomonadati</taxon>
        <taxon>Bacteroidota</taxon>
        <taxon>Bacteroidia</taxon>
        <taxon>Bacteroidales</taxon>
        <taxon>Bacteroidaceae</taxon>
        <taxon>Bacteroides</taxon>
    </lineage>
</organism>
<reference evidence="1 2" key="1">
    <citation type="submission" date="2021-06" db="EMBL/GenBank/DDBJ databases">
        <title>Interrogation of the integrated mobile genetic elements in gut-associated Bacteroides with a consensus prediction approach.</title>
        <authorList>
            <person name="Campbell D.E."/>
            <person name="Leigh J.R."/>
            <person name="Kim T."/>
            <person name="England W."/>
            <person name="Whitaker R.J."/>
            <person name="Degnan P.H."/>
        </authorList>
    </citation>
    <scope>NUCLEOTIDE SEQUENCE [LARGE SCALE GENOMIC DNA]</scope>
    <source>
        <strain evidence="1 2">WAL8669</strain>
    </source>
</reference>
<accession>A0ABD7U701</accession>
<evidence type="ECO:0000313" key="2">
    <source>
        <dbReference type="Proteomes" id="UP001156218"/>
    </source>
</evidence>
<gene>
    <name evidence="1" type="ORF">KQP68_03165</name>
</gene>
<proteinExistence type="predicted"/>
<dbReference type="AlphaFoldDB" id="A0ABD7U701"/>
<evidence type="ECO:0000313" key="1">
    <source>
        <dbReference type="EMBL" id="UYU67295.1"/>
    </source>
</evidence>
<sequence>MNKFKIGDIVSYRNTRGNIKKAEITSFETVDNGKVWFHGIDTETKAKVWYPVHISQTLGEPKCNCLNPFCPTCGNEVYE</sequence>
<dbReference type="EMBL" id="CP083680">
    <property type="protein sequence ID" value="UYU67295.1"/>
    <property type="molecule type" value="Genomic_DNA"/>
</dbReference>
<dbReference type="RefSeq" id="WP_115502789.1">
    <property type="nucleotide sequence ID" value="NZ_CP083680.1"/>
</dbReference>
<name>A0ABD7U701_BACT4</name>
<protein>
    <submittedName>
        <fullName evidence="1">Uncharacterized protein</fullName>
    </submittedName>
</protein>